<evidence type="ECO:0000256" key="2">
    <source>
        <dbReference type="PROSITE-ProRule" id="PRU00335"/>
    </source>
</evidence>
<evidence type="ECO:0000256" key="1">
    <source>
        <dbReference type="ARBA" id="ARBA00023125"/>
    </source>
</evidence>
<evidence type="ECO:0000259" key="3">
    <source>
        <dbReference type="PROSITE" id="PS50977"/>
    </source>
</evidence>
<organism evidence="4 5">
    <name type="scientific">Mariprofundus aestuarium</name>
    <dbReference type="NCBI Taxonomy" id="1921086"/>
    <lineage>
        <taxon>Bacteria</taxon>
        <taxon>Pseudomonadati</taxon>
        <taxon>Pseudomonadota</taxon>
        <taxon>Candidatius Mariprofundia</taxon>
        <taxon>Mariprofundales</taxon>
        <taxon>Mariprofundaceae</taxon>
        <taxon>Mariprofundus</taxon>
    </lineage>
</organism>
<dbReference type="PANTHER" id="PTHR43479:SF11">
    <property type="entry name" value="ACREF_ENVCD OPERON REPRESSOR-RELATED"/>
    <property type="match status" value="1"/>
</dbReference>
<dbReference type="InterPro" id="IPR001647">
    <property type="entry name" value="HTH_TetR"/>
</dbReference>
<dbReference type="EMBL" id="CP018799">
    <property type="protein sequence ID" value="ATX79234.1"/>
    <property type="molecule type" value="Genomic_DNA"/>
</dbReference>
<protein>
    <submittedName>
        <fullName evidence="4">Transcriptional regulator, TetR family</fullName>
    </submittedName>
</protein>
<dbReference type="PANTHER" id="PTHR43479">
    <property type="entry name" value="ACREF/ENVCD OPERON REPRESSOR-RELATED"/>
    <property type="match status" value="1"/>
</dbReference>
<name>A0A2K8L2P6_MARES</name>
<dbReference type="Proteomes" id="UP000231701">
    <property type="component" value="Chromosome"/>
</dbReference>
<dbReference type="AlphaFoldDB" id="A0A2K8L2P6"/>
<dbReference type="Pfam" id="PF00440">
    <property type="entry name" value="TetR_N"/>
    <property type="match status" value="1"/>
</dbReference>
<dbReference type="GO" id="GO:0003677">
    <property type="term" value="F:DNA binding"/>
    <property type="evidence" value="ECO:0007669"/>
    <property type="project" value="UniProtKB-UniRule"/>
</dbReference>
<evidence type="ECO:0000313" key="5">
    <source>
        <dbReference type="Proteomes" id="UP000231701"/>
    </source>
</evidence>
<dbReference type="InterPro" id="IPR050624">
    <property type="entry name" value="HTH-type_Tx_Regulator"/>
</dbReference>
<dbReference type="SUPFAM" id="SSF46689">
    <property type="entry name" value="Homeodomain-like"/>
    <property type="match status" value="1"/>
</dbReference>
<dbReference type="Gene3D" id="1.10.357.10">
    <property type="entry name" value="Tetracycline Repressor, domain 2"/>
    <property type="match status" value="1"/>
</dbReference>
<dbReference type="InterPro" id="IPR009057">
    <property type="entry name" value="Homeodomain-like_sf"/>
</dbReference>
<dbReference type="KEGG" id="maes:Ga0123461_0814"/>
<sequence>MQRREKRELREKEIVEKTIRLLSQRGFLDLRMADIAKETKYSMGTIYSHFESKEDLLVACAHALIVEHKVLFNAIASQPISAIEKIITTAQCSWQISMRHPDLIEIDNLSLMPSVWRRATQQRANELNQLHVELAQLFLGLVLEAIEKSLNGYEELDQPQIEQLAHYLTHGMWGLCVGLSSTAQSGYASTLCPDSGDESDTYFATNYSNFLKGYGWQEENPDVVFEQCKNIAQQCMDQTIWFSNSSREQQS</sequence>
<dbReference type="PRINTS" id="PR00455">
    <property type="entry name" value="HTHTETR"/>
</dbReference>
<keyword evidence="1 2" id="KW-0238">DNA-binding</keyword>
<dbReference type="PROSITE" id="PS50977">
    <property type="entry name" value="HTH_TETR_2"/>
    <property type="match status" value="1"/>
</dbReference>
<dbReference type="RefSeq" id="WP_232710417.1">
    <property type="nucleotide sequence ID" value="NZ_CP018799.1"/>
</dbReference>
<gene>
    <name evidence="4" type="ORF">Ga0123461_0814</name>
</gene>
<feature type="DNA-binding region" description="H-T-H motif" evidence="2">
    <location>
        <begin position="31"/>
        <end position="50"/>
    </location>
</feature>
<keyword evidence="5" id="KW-1185">Reference proteome</keyword>
<proteinExistence type="predicted"/>
<evidence type="ECO:0000313" key="4">
    <source>
        <dbReference type="EMBL" id="ATX79234.1"/>
    </source>
</evidence>
<reference evidence="4 5" key="1">
    <citation type="submission" date="2016-12" db="EMBL/GenBank/DDBJ databases">
        <title>Isolation and genomic insights into novel planktonic Zetaproteobacteria from stratified waters of the Chesapeake Bay.</title>
        <authorList>
            <person name="McAllister S.M."/>
            <person name="Kato S."/>
            <person name="Chan C.S."/>
            <person name="Chiu B.K."/>
            <person name="Field E.K."/>
        </authorList>
    </citation>
    <scope>NUCLEOTIDE SEQUENCE [LARGE SCALE GENOMIC DNA]</scope>
    <source>
        <strain evidence="4 5">CP-5</strain>
    </source>
</reference>
<feature type="domain" description="HTH tetR-type" evidence="3">
    <location>
        <begin position="8"/>
        <end position="68"/>
    </location>
</feature>
<accession>A0A2K8L2P6</accession>